<accession>A0AAV8UKM4</accession>
<name>A0AAV8UKM4_9RHOD</name>
<evidence type="ECO:0000256" key="3">
    <source>
        <dbReference type="ARBA" id="ARBA00012396"/>
    </source>
</evidence>
<dbReference type="InterPro" id="IPR044843">
    <property type="entry name" value="Trans_IPPS_bact-type"/>
</dbReference>
<sequence length="397" mass="45430">MVAFVSTFARGQYERSRARWSGSTSNRRPVRMVVSRDITEKASEEPTNRLEITERKRASSLDPVPWDTTATSAVRKLSFSEQQQRFETKRERILKKAYLECKRITASYAKTFFLGTSLLSEEKRLPVWAIYVWCRRTDDIVDGPRAEGNDDEVREVLAEWEKRIDEIFAGRAFDALDLALVDVVQKFPLLRSQPFFDMVEGMKMDLQKSRYETWQELYLYCYRVAATVGLMTLPIMGTATPGKAALDEAKKPAVALGIALQITNILRDVGEDAGRGRIYLPKEDMEKFNYTEEDLFNGVINQNYIDLMKFEIARARDYFQQAEAGIAMLAPDARLPVRASMDIYGGILTQLEANRYDNFTKRAYVTKVKKISMLPLSWLRTVEEGPGAALYNLLGRP</sequence>
<dbReference type="InterPro" id="IPR008949">
    <property type="entry name" value="Isoprenoid_synthase_dom_sf"/>
</dbReference>
<evidence type="ECO:0000256" key="2">
    <source>
        <dbReference type="ARBA" id="ARBA00006251"/>
    </source>
</evidence>
<comment type="catalytic activity">
    <reaction evidence="1">
        <text>2 (2E,6E,10E)-geranylgeranyl diphosphate = 15-cis-phytoene + 2 diphosphate</text>
        <dbReference type="Rhea" id="RHEA:34475"/>
        <dbReference type="ChEBI" id="CHEBI:27787"/>
        <dbReference type="ChEBI" id="CHEBI:33019"/>
        <dbReference type="ChEBI" id="CHEBI:58756"/>
        <dbReference type="EC" id="2.5.1.32"/>
    </reaction>
</comment>
<dbReference type="SUPFAM" id="SSF48576">
    <property type="entry name" value="Terpenoid synthases"/>
    <property type="match status" value="1"/>
</dbReference>
<keyword evidence="5" id="KW-0125">Carotenoid biosynthesis</keyword>
<dbReference type="CDD" id="cd00683">
    <property type="entry name" value="Trans_IPPS_HH"/>
    <property type="match status" value="1"/>
</dbReference>
<evidence type="ECO:0000313" key="6">
    <source>
        <dbReference type="EMBL" id="KAJ8903094.1"/>
    </source>
</evidence>
<dbReference type="InterPro" id="IPR002060">
    <property type="entry name" value="Squ/phyt_synthse"/>
</dbReference>
<dbReference type="AlphaFoldDB" id="A0AAV8UKM4"/>
<comment type="caution">
    <text evidence="6">The sequence shown here is derived from an EMBL/GenBank/DDBJ whole genome shotgun (WGS) entry which is preliminary data.</text>
</comment>
<keyword evidence="4" id="KW-0808">Transferase</keyword>
<organism evidence="6 7">
    <name type="scientific">Rhodosorus marinus</name>
    <dbReference type="NCBI Taxonomy" id="101924"/>
    <lineage>
        <taxon>Eukaryota</taxon>
        <taxon>Rhodophyta</taxon>
        <taxon>Stylonematophyceae</taxon>
        <taxon>Stylonematales</taxon>
        <taxon>Stylonemataceae</taxon>
        <taxon>Rhodosorus</taxon>
    </lineage>
</organism>
<dbReference type="GO" id="GO:0051996">
    <property type="term" value="F:squalene synthase [NAD(P)H] activity"/>
    <property type="evidence" value="ECO:0007669"/>
    <property type="project" value="InterPro"/>
</dbReference>
<dbReference type="GO" id="GO:0004311">
    <property type="term" value="F:geranylgeranyl diphosphate synthase activity"/>
    <property type="evidence" value="ECO:0007669"/>
    <property type="project" value="InterPro"/>
</dbReference>
<dbReference type="SFLD" id="SFLDS00005">
    <property type="entry name" value="Isoprenoid_Synthase_Type_I"/>
    <property type="match status" value="1"/>
</dbReference>
<dbReference type="Proteomes" id="UP001157974">
    <property type="component" value="Unassembled WGS sequence"/>
</dbReference>
<evidence type="ECO:0000256" key="1">
    <source>
        <dbReference type="ARBA" id="ARBA00001805"/>
    </source>
</evidence>
<dbReference type="Gene3D" id="1.10.600.10">
    <property type="entry name" value="Farnesyl Diphosphate Synthase"/>
    <property type="match status" value="1"/>
</dbReference>
<reference evidence="6 7" key="1">
    <citation type="journal article" date="2023" name="Nat. Commun.">
        <title>Origin of minicircular mitochondrial genomes in red algae.</title>
        <authorList>
            <person name="Lee Y."/>
            <person name="Cho C.H."/>
            <person name="Lee Y.M."/>
            <person name="Park S.I."/>
            <person name="Yang J.H."/>
            <person name="West J.A."/>
            <person name="Bhattacharya D."/>
            <person name="Yoon H.S."/>
        </authorList>
    </citation>
    <scope>NUCLEOTIDE SEQUENCE [LARGE SCALE GENOMIC DNA]</scope>
    <source>
        <strain evidence="6 7">CCMP1338</strain>
        <tissue evidence="6">Whole cell</tissue>
    </source>
</reference>
<dbReference type="FunFam" id="1.10.600.10:FF:000004">
    <property type="entry name" value="Phytoene synthase chloroplastic"/>
    <property type="match status" value="1"/>
</dbReference>
<dbReference type="Pfam" id="PF00494">
    <property type="entry name" value="SQS_PSY"/>
    <property type="match status" value="1"/>
</dbReference>
<evidence type="ECO:0000256" key="4">
    <source>
        <dbReference type="ARBA" id="ARBA00022679"/>
    </source>
</evidence>
<gene>
    <name evidence="6" type="ORF">NDN08_006409</name>
</gene>
<dbReference type="EC" id="2.5.1.32" evidence="3"/>
<dbReference type="InterPro" id="IPR033904">
    <property type="entry name" value="Trans_IPPS_HH"/>
</dbReference>
<evidence type="ECO:0000256" key="5">
    <source>
        <dbReference type="ARBA" id="ARBA00022746"/>
    </source>
</evidence>
<proteinExistence type="inferred from homology"/>
<comment type="similarity">
    <text evidence="2">Belongs to the phytoene/squalene synthase family.</text>
</comment>
<dbReference type="PROSITE" id="PS01045">
    <property type="entry name" value="SQUALEN_PHYTOEN_SYN_2"/>
    <property type="match status" value="1"/>
</dbReference>
<dbReference type="InterPro" id="IPR019845">
    <property type="entry name" value="Squalene/phytoene_synthase_CS"/>
</dbReference>
<dbReference type="EMBL" id="JAMWBK010000008">
    <property type="protein sequence ID" value="KAJ8903094.1"/>
    <property type="molecule type" value="Genomic_DNA"/>
</dbReference>
<protein>
    <recommendedName>
        <fullName evidence="3">15-cis-phytoene synthase</fullName>
        <ecNumber evidence="3">2.5.1.32</ecNumber>
    </recommendedName>
</protein>
<dbReference type="SFLD" id="SFLDG01018">
    <property type="entry name" value="Squalene/Phytoene_Synthase_Lik"/>
    <property type="match status" value="1"/>
</dbReference>
<dbReference type="SFLD" id="SFLDG01212">
    <property type="entry name" value="Phytoene_synthase_like"/>
    <property type="match status" value="1"/>
</dbReference>
<dbReference type="GO" id="GO:0016117">
    <property type="term" value="P:carotenoid biosynthetic process"/>
    <property type="evidence" value="ECO:0007669"/>
    <property type="project" value="UniProtKB-KW"/>
</dbReference>
<evidence type="ECO:0000313" key="7">
    <source>
        <dbReference type="Proteomes" id="UP001157974"/>
    </source>
</evidence>
<keyword evidence="7" id="KW-1185">Reference proteome</keyword>
<dbReference type="PANTHER" id="PTHR31480">
    <property type="entry name" value="BIFUNCTIONAL LYCOPENE CYCLASE/PHYTOENE SYNTHASE"/>
    <property type="match status" value="1"/>
</dbReference>